<evidence type="ECO:0000256" key="2">
    <source>
        <dbReference type="SAM" id="MobiDB-lite"/>
    </source>
</evidence>
<dbReference type="Proteomes" id="UP000187209">
    <property type="component" value="Unassembled WGS sequence"/>
</dbReference>
<reference evidence="3 4" key="1">
    <citation type="submission" date="2016-11" db="EMBL/GenBank/DDBJ databases">
        <title>The macronuclear genome of Stentor coeruleus: a giant cell with tiny introns.</title>
        <authorList>
            <person name="Slabodnick M."/>
            <person name="Ruby J.G."/>
            <person name="Reiff S.B."/>
            <person name="Swart E.C."/>
            <person name="Gosai S."/>
            <person name="Prabakaran S."/>
            <person name="Witkowska E."/>
            <person name="Larue G.E."/>
            <person name="Fisher S."/>
            <person name="Freeman R.M."/>
            <person name="Gunawardena J."/>
            <person name="Chu W."/>
            <person name="Stover N.A."/>
            <person name="Gregory B.D."/>
            <person name="Nowacki M."/>
            <person name="Derisi J."/>
            <person name="Roy S.W."/>
            <person name="Marshall W.F."/>
            <person name="Sood P."/>
        </authorList>
    </citation>
    <scope>NUCLEOTIDE SEQUENCE [LARGE SCALE GENOMIC DNA]</scope>
    <source>
        <strain evidence="3">WM001</strain>
    </source>
</reference>
<proteinExistence type="predicted"/>
<dbReference type="EMBL" id="MPUH01000554">
    <property type="protein sequence ID" value="OMJ77832.1"/>
    <property type="molecule type" value="Genomic_DNA"/>
</dbReference>
<comment type="caution">
    <text evidence="3">The sequence shown here is derived from an EMBL/GenBank/DDBJ whole genome shotgun (WGS) entry which is preliminary data.</text>
</comment>
<feature type="region of interest" description="Disordered" evidence="2">
    <location>
        <begin position="488"/>
        <end position="515"/>
    </location>
</feature>
<dbReference type="OrthoDB" id="302547at2759"/>
<feature type="coiled-coil region" evidence="1">
    <location>
        <begin position="7"/>
        <end position="103"/>
    </location>
</feature>
<dbReference type="Gene3D" id="1.10.287.1490">
    <property type="match status" value="1"/>
</dbReference>
<keyword evidence="1" id="KW-0175">Coiled coil</keyword>
<sequence length="581" mass="67774">MARADPAEKWKKEVELLRLKINEYETTIANLKSDDSTQDAKIENLNKINGQKVRALMQSIQELKKQNASIRALNKENNRSKLIEKLKTELVQQEIAIQALRDIINDNDRCDEQIITYLNKGPPRVRPLSREEMKIKIRKLESKLGITKKSIGDKAVDDLSSMLSSAHTQDEEVKIIDPLQNEKIVELVEQIQNLQLDIRGKDATIEHLRGQIRKLQDELVRYKNEQGEDRILGFKMSGIENENRNLHEEISKHSNNVGELQIQLENAILEIRAKNELINSLKKRVDEMSSSRNMKEKDVDKLRKELKQAMDTIKIKETENIKIKDEKDRLVENVERKDNEIEELRIRLENAQSHHPPSVIIKDNSEAKDLEIEMLKKMIDDLKSSSNIPETFMAAEEAEIEMYNEKTKMLFLQVAELQEENDQLKDEIAQLRQLNAAHKAQVKETVVIDKTKELSDQINELQMDNNRNIKELANARAEIKRLKDKLQGVEEEARRQEKERQEREEENKKHAEEMEKLKKFHSDILLRKREASDKNNDIIEEIKVNFNMVLKKNKIMIPPGSFEANKFLRLSDNLTAKMCKK</sequence>
<feature type="coiled-coil region" evidence="1">
    <location>
        <begin position="198"/>
        <end position="354"/>
    </location>
</feature>
<accession>A0A1R2BM33</accession>
<keyword evidence="4" id="KW-1185">Reference proteome</keyword>
<evidence type="ECO:0000313" key="4">
    <source>
        <dbReference type="Proteomes" id="UP000187209"/>
    </source>
</evidence>
<name>A0A1R2BM33_9CILI</name>
<protein>
    <submittedName>
        <fullName evidence="3">Uncharacterized protein</fullName>
    </submittedName>
</protein>
<gene>
    <name evidence="3" type="ORF">SteCoe_22500</name>
</gene>
<evidence type="ECO:0000256" key="1">
    <source>
        <dbReference type="SAM" id="Coils"/>
    </source>
</evidence>
<evidence type="ECO:0000313" key="3">
    <source>
        <dbReference type="EMBL" id="OMJ77832.1"/>
    </source>
</evidence>
<organism evidence="3 4">
    <name type="scientific">Stentor coeruleus</name>
    <dbReference type="NCBI Taxonomy" id="5963"/>
    <lineage>
        <taxon>Eukaryota</taxon>
        <taxon>Sar</taxon>
        <taxon>Alveolata</taxon>
        <taxon>Ciliophora</taxon>
        <taxon>Postciliodesmatophora</taxon>
        <taxon>Heterotrichea</taxon>
        <taxon>Heterotrichida</taxon>
        <taxon>Stentoridae</taxon>
        <taxon>Stentor</taxon>
    </lineage>
</organism>
<dbReference type="AlphaFoldDB" id="A0A1R2BM33"/>